<sequence length="626" mass="71284">MAALNGELVTRADLDAQNERIAGLTTQIGELRELLMQALNPNQPRAAGGNAIQGEQRPRPQGRDPVQGSESESKEEIEEPTQANNQNHDFHLKADIPSFAGNLSVEGFLDWIMEVERFFDVMEIQESNKVKMVAYRLKATVAVWWDQLQNTRQRQGKNKCNRSITDYTDEFMRLCEWNQLTETENQKVARYVSGLKQTIQDRIGLQNLWSLQEAINMALKAEQMDKEKRQTSYRRVVNEQCNKPGHRSNVYPERKQANLLEAERYDDEEENEGSREDYEGFKFAVEERMDHLALVMQCILLTPKEEGQRNSIFRSLCLINNKVCAVIVDNGSCDNFISKKVIEALKLPTELHAGPYSLGWVKKGPSVHIAETCHVPLSIGKHYKDDVVCDVIDMDAYHILLGRPWHFDVDSTLKGRANIVLFTSKNRKIATAPISDSKSSKAKNASFLTLTSDEREMNASFLTLTSDEREMIDDIREADSLFPVVVKGLLSTTQEELPRGPGVSVSAEGMAKDVMAIREEVRRRLEKTNAKYKAVAEKFRRVKVFNEGGTVMVFLRKERFPLADLFAFKEDEPIYPDDNSGSSSSEEEGPDVEQLALEFEEQLERKRLKGRKRNLKNCCEESVTFS</sequence>
<gene>
    <name evidence="1" type="ORF">MRB53_033257</name>
</gene>
<organism evidence="1 2">
    <name type="scientific">Persea americana</name>
    <name type="common">Avocado</name>
    <dbReference type="NCBI Taxonomy" id="3435"/>
    <lineage>
        <taxon>Eukaryota</taxon>
        <taxon>Viridiplantae</taxon>
        <taxon>Streptophyta</taxon>
        <taxon>Embryophyta</taxon>
        <taxon>Tracheophyta</taxon>
        <taxon>Spermatophyta</taxon>
        <taxon>Magnoliopsida</taxon>
        <taxon>Magnoliidae</taxon>
        <taxon>Laurales</taxon>
        <taxon>Lauraceae</taxon>
        <taxon>Persea</taxon>
    </lineage>
</organism>
<protein>
    <submittedName>
        <fullName evidence="1">Uncharacterized protein</fullName>
    </submittedName>
</protein>
<name>A0ACC2KUF5_PERAE</name>
<dbReference type="EMBL" id="CM056819">
    <property type="protein sequence ID" value="KAJ8624727.1"/>
    <property type="molecule type" value="Genomic_DNA"/>
</dbReference>
<reference evidence="1 2" key="1">
    <citation type="journal article" date="2022" name="Hortic Res">
        <title>A haplotype resolved chromosomal level avocado genome allows analysis of novel avocado genes.</title>
        <authorList>
            <person name="Nath O."/>
            <person name="Fletcher S.J."/>
            <person name="Hayward A."/>
            <person name="Shaw L.M."/>
            <person name="Masouleh A.K."/>
            <person name="Furtado A."/>
            <person name="Henry R.J."/>
            <person name="Mitter N."/>
        </authorList>
    </citation>
    <scope>NUCLEOTIDE SEQUENCE [LARGE SCALE GENOMIC DNA]</scope>
    <source>
        <strain evidence="2">cv. Hass</strain>
    </source>
</reference>
<dbReference type="Proteomes" id="UP001234297">
    <property type="component" value="Chromosome 11"/>
</dbReference>
<proteinExistence type="predicted"/>
<accession>A0ACC2KUF5</accession>
<comment type="caution">
    <text evidence="1">The sequence shown here is derived from an EMBL/GenBank/DDBJ whole genome shotgun (WGS) entry which is preliminary data.</text>
</comment>
<evidence type="ECO:0000313" key="1">
    <source>
        <dbReference type="EMBL" id="KAJ8624727.1"/>
    </source>
</evidence>
<evidence type="ECO:0000313" key="2">
    <source>
        <dbReference type="Proteomes" id="UP001234297"/>
    </source>
</evidence>
<keyword evidence="2" id="KW-1185">Reference proteome</keyword>